<dbReference type="GO" id="GO:0006979">
    <property type="term" value="P:response to oxidative stress"/>
    <property type="evidence" value="ECO:0007669"/>
    <property type="project" value="UniProtKB-ARBA"/>
</dbReference>
<keyword evidence="8 9" id="KW-0676">Redox-active center</keyword>
<feature type="transmembrane region" description="Helical" evidence="10">
    <location>
        <begin position="162"/>
        <end position="182"/>
    </location>
</feature>
<dbReference type="AlphaFoldDB" id="R8AVC0"/>
<dbReference type="EMBL" id="AQQO01000021">
    <property type="protein sequence ID" value="EON90294.1"/>
    <property type="molecule type" value="Genomic_DNA"/>
</dbReference>
<dbReference type="InterPro" id="IPR032816">
    <property type="entry name" value="VTT_dom"/>
</dbReference>
<dbReference type="GO" id="GO:0003955">
    <property type="term" value="F:NAD(P)H dehydrogenase (quinone) activity"/>
    <property type="evidence" value="ECO:0007669"/>
    <property type="project" value="TreeGrafter"/>
</dbReference>
<feature type="transmembrane region" description="Helical" evidence="10">
    <location>
        <begin position="46"/>
        <end position="66"/>
    </location>
</feature>
<dbReference type="SUPFAM" id="SSF51905">
    <property type="entry name" value="FAD/NAD(P)-binding domain"/>
    <property type="match status" value="1"/>
</dbReference>
<dbReference type="GO" id="GO:0050660">
    <property type="term" value="F:flavin adenine dinucleotide binding"/>
    <property type="evidence" value="ECO:0007669"/>
    <property type="project" value="UniProtKB-ARBA"/>
</dbReference>
<sequence>MMRKLLLTLVLVALIALYLTSDLPQYLTFEQLKASQQYLLNWQAHAPLQAWVSVFVLYIVVVALSLPGATIMTLAAGALFGLGSGLLLVSFASTIGATLAFLVARYLFKAPLESRFPQRLAAINDGLEKEGTFYLLTLRLVPLFPFFLVNILLGLTRMKTRTYYWVSQLGMLPATVVYTNAGTQLAQLHSPQDILSPAMLGSLILLGLFPLLTRRLLQWLRVRRRYQAWRAPSHFDRNLIVIGGGAAGLVSAYLGSALQAKVTLVEAKQMGGDCLNTGCVPSKTLLHYARLARENRQAHQAGVMTCAPQPDFAAVMHAVNRAITEIAPHDSVERYQSLGVDVVAGHAALQDPWTVKITPNDGHPPYALTTRHILLCTGAEPVIPPIPGLIGNDLPSSDLHNNDFETTETLWQTLSAYSAPPEHMLIIGGGSIACEIGQALSELGSQVSLVQQSERLLMKEDPQASALVAQALRDSGVHLYTHSQVLSCQREGKQRVLQIQGADGEQHTLRGDLLLVATGRKPRLHGYGLEALGLIPDSSAALMTDAGLHTVLPNILVAGDVSGQAQFTHLAAHQAGYAVLNALFGQWKQLNVDYSLIPRLTFTQPQIAQVGLTQDDAERTGVAYDITHYPLHELDRAITEHDTQGFIKILTAQGKDRILGVTIVGENSESLLATAIMAMRGKHGLNFLLKTLFPYPAYAEGMKAAAGDWKRARLPVRLLPWLARYHAYRRGTRR</sequence>
<keyword evidence="10" id="KW-0472">Membrane</keyword>
<dbReference type="Gene3D" id="3.30.390.30">
    <property type="match status" value="1"/>
</dbReference>
<dbReference type="PATRIC" id="fig|1315976.3.peg.412"/>
<comment type="cofactor">
    <cofactor evidence="1">
        <name>FAD</name>
        <dbReference type="ChEBI" id="CHEBI:57692"/>
    </cofactor>
</comment>
<name>R8AVC0_PLESH</name>
<evidence type="ECO:0000256" key="7">
    <source>
        <dbReference type="ARBA" id="ARBA00023157"/>
    </source>
</evidence>
<keyword evidence="7" id="KW-1015">Disulfide bond</keyword>
<feature type="domain" description="Pyridine nucleotide-disulphide oxidoreductase dimerisation" evidence="11">
    <location>
        <begin position="597"/>
        <end position="705"/>
    </location>
</feature>
<evidence type="ECO:0000313" key="14">
    <source>
        <dbReference type="EMBL" id="EON90294.1"/>
    </source>
</evidence>
<dbReference type="Proteomes" id="UP000014012">
    <property type="component" value="Unassembled WGS sequence"/>
</dbReference>
<keyword evidence="10" id="KW-0812">Transmembrane</keyword>
<evidence type="ECO:0000256" key="10">
    <source>
        <dbReference type="SAM" id="Phobius"/>
    </source>
</evidence>
<dbReference type="STRING" id="703.SAMEA2665130_00987"/>
<dbReference type="GO" id="GO:0016668">
    <property type="term" value="F:oxidoreductase activity, acting on a sulfur group of donors, NAD(P) as acceptor"/>
    <property type="evidence" value="ECO:0007669"/>
    <property type="project" value="InterPro"/>
</dbReference>
<feature type="transmembrane region" description="Helical" evidence="10">
    <location>
        <begin position="194"/>
        <end position="217"/>
    </location>
</feature>
<dbReference type="InterPro" id="IPR004099">
    <property type="entry name" value="Pyr_nucl-diS_OxRdtase_dimer"/>
</dbReference>
<dbReference type="SUPFAM" id="SSF55424">
    <property type="entry name" value="FAD/NAD-linked reductases, dimerisation (C-terminal) domain"/>
    <property type="match status" value="1"/>
</dbReference>
<dbReference type="InterPro" id="IPR012999">
    <property type="entry name" value="Pyr_OxRdtase_I_AS"/>
</dbReference>
<dbReference type="InterPro" id="IPR016156">
    <property type="entry name" value="FAD/NAD-linked_Rdtase_dimer_sf"/>
</dbReference>
<proteinExistence type="inferred from homology"/>
<protein>
    <submittedName>
        <fullName evidence="14">Mercuric reductase (Hg(II) reductase)</fullName>
    </submittedName>
</protein>
<comment type="caution">
    <text evidence="14">The sequence shown here is derived from an EMBL/GenBank/DDBJ whole genome shotgun (WGS) entry which is preliminary data.</text>
</comment>
<evidence type="ECO:0000256" key="6">
    <source>
        <dbReference type="ARBA" id="ARBA00023002"/>
    </source>
</evidence>
<feature type="transmembrane region" description="Helical" evidence="10">
    <location>
        <begin position="133"/>
        <end position="155"/>
    </location>
</feature>
<evidence type="ECO:0000256" key="9">
    <source>
        <dbReference type="RuleBase" id="RU003691"/>
    </source>
</evidence>
<dbReference type="PRINTS" id="PR00368">
    <property type="entry name" value="FADPNR"/>
</dbReference>
<accession>R8AVC0</accession>
<evidence type="ECO:0000256" key="8">
    <source>
        <dbReference type="ARBA" id="ARBA00023284"/>
    </source>
</evidence>
<dbReference type="InterPro" id="IPR023753">
    <property type="entry name" value="FAD/NAD-binding_dom"/>
</dbReference>
<dbReference type="PANTHER" id="PTHR43014:SF2">
    <property type="entry name" value="MERCURIC REDUCTASE"/>
    <property type="match status" value="1"/>
</dbReference>
<dbReference type="PROSITE" id="PS00076">
    <property type="entry name" value="PYRIDINE_REDOX_1"/>
    <property type="match status" value="1"/>
</dbReference>
<dbReference type="Pfam" id="PF02852">
    <property type="entry name" value="Pyr_redox_dim"/>
    <property type="match status" value="1"/>
</dbReference>
<evidence type="ECO:0000256" key="5">
    <source>
        <dbReference type="ARBA" id="ARBA00022857"/>
    </source>
</evidence>
<feature type="transmembrane region" description="Helical" evidence="10">
    <location>
        <begin position="78"/>
        <end position="108"/>
    </location>
</feature>
<dbReference type="FunFam" id="3.30.390.30:FF:000001">
    <property type="entry name" value="Dihydrolipoyl dehydrogenase"/>
    <property type="match status" value="1"/>
</dbReference>
<dbReference type="Gene3D" id="3.50.50.60">
    <property type="entry name" value="FAD/NAD(P)-binding domain"/>
    <property type="match status" value="2"/>
</dbReference>
<comment type="similarity">
    <text evidence="2 9">Belongs to the class-I pyridine nucleotide-disulfide oxidoreductase family.</text>
</comment>
<keyword evidence="5" id="KW-0521">NADP</keyword>
<feature type="domain" description="FAD/NAD(P)-binding" evidence="12">
    <location>
        <begin position="238"/>
        <end position="575"/>
    </location>
</feature>
<dbReference type="GO" id="GO:0005886">
    <property type="term" value="C:plasma membrane"/>
    <property type="evidence" value="ECO:0007669"/>
    <property type="project" value="UniProtKB-ARBA"/>
</dbReference>
<evidence type="ECO:0000259" key="11">
    <source>
        <dbReference type="Pfam" id="PF02852"/>
    </source>
</evidence>
<reference evidence="14 15" key="1">
    <citation type="journal article" date="2013" name="Genome Announc.">
        <title>Genome Sequence of Plesiomonas shigelloides Strain 302-73 (Serotype O1).</title>
        <authorList>
            <person name="Pique N."/>
            <person name="Aquilini E."/>
            <person name="Alioto T."/>
            <person name="Minana-Galbis D."/>
            <person name="Tomas J.M."/>
        </authorList>
    </citation>
    <scope>NUCLEOTIDE SEQUENCE [LARGE SCALE GENOMIC DNA]</scope>
    <source>
        <strain evidence="14 15">302-73</strain>
    </source>
</reference>
<evidence type="ECO:0000259" key="13">
    <source>
        <dbReference type="Pfam" id="PF09335"/>
    </source>
</evidence>
<dbReference type="PANTHER" id="PTHR43014">
    <property type="entry name" value="MERCURIC REDUCTASE"/>
    <property type="match status" value="1"/>
</dbReference>
<dbReference type="PRINTS" id="PR00411">
    <property type="entry name" value="PNDRDTASEI"/>
</dbReference>
<dbReference type="Pfam" id="PF09335">
    <property type="entry name" value="VTT_dom"/>
    <property type="match status" value="1"/>
</dbReference>
<evidence type="ECO:0000259" key="12">
    <source>
        <dbReference type="Pfam" id="PF07992"/>
    </source>
</evidence>
<dbReference type="Pfam" id="PF07992">
    <property type="entry name" value="Pyr_redox_2"/>
    <property type="match status" value="1"/>
</dbReference>
<evidence type="ECO:0000256" key="1">
    <source>
        <dbReference type="ARBA" id="ARBA00001974"/>
    </source>
</evidence>
<evidence type="ECO:0000256" key="4">
    <source>
        <dbReference type="ARBA" id="ARBA00022827"/>
    </source>
</evidence>
<keyword evidence="6 9" id="KW-0560">Oxidoreductase</keyword>
<feature type="transmembrane region" description="Helical" evidence="10">
    <location>
        <begin position="238"/>
        <end position="258"/>
    </location>
</feature>
<evidence type="ECO:0000256" key="2">
    <source>
        <dbReference type="ARBA" id="ARBA00007532"/>
    </source>
</evidence>
<dbReference type="HOGENOM" id="CLU_016755_1_0_6"/>
<evidence type="ECO:0000256" key="3">
    <source>
        <dbReference type="ARBA" id="ARBA00022630"/>
    </source>
</evidence>
<dbReference type="RefSeq" id="WP_010862071.1">
    <property type="nucleotide sequence ID" value="NZ_KB944507.1"/>
</dbReference>
<keyword evidence="4 9" id="KW-0274">FAD</keyword>
<dbReference type="InterPro" id="IPR036188">
    <property type="entry name" value="FAD/NAD-bd_sf"/>
</dbReference>
<keyword evidence="10" id="KW-1133">Transmembrane helix</keyword>
<keyword evidence="3 9" id="KW-0285">Flavoprotein</keyword>
<organism evidence="14 15">
    <name type="scientific">Plesiomonas shigelloides 302-73</name>
    <dbReference type="NCBI Taxonomy" id="1315976"/>
    <lineage>
        <taxon>Bacteria</taxon>
        <taxon>Pseudomonadati</taxon>
        <taxon>Pseudomonadota</taxon>
        <taxon>Gammaproteobacteria</taxon>
        <taxon>Enterobacterales</taxon>
        <taxon>Enterobacteriaceae</taxon>
        <taxon>Plesiomonas</taxon>
    </lineage>
</organism>
<evidence type="ECO:0000313" key="15">
    <source>
        <dbReference type="Proteomes" id="UP000014012"/>
    </source>
</evidence>
<gene>
    <name evidence="14" type="ORF">PLESHI_02162</name>
</gene>
<feature type="domain" description="VTT" evidence="13">
    <location>
        <begin position="69"/>
        <end position="183"/>
    </location>
</feature>
<keyword evidence="15" id="KW-1185">Reference proteome</keyword>